<feature type="transmembrane region" description="Helical" evidence="19">
    <location>
        <begin position="447"/>
        <end position="466"/>
    </location>
</feature>
<keyword evidence="6 19" id="KW-1133">Transmembrane helix</keyword>
<reference evidence="21" key="1">
    <citation type="submission" date="2022-03" db="EMBL/GenBank/DDBJ databases">
        <authorList>
            <person name="Martin C."/>
        </authorList>
    </citation>
    <scope>NUCLEOTIDE SEQUENCE</scope>
</reference>
<evidence type="ECO:0000256" key="5">
    <source>
        <dbReference type="ARBA" id="ARBA00022692"/>
    </source>
</evidence>
<evidence type="ECO:0000256" key="4">
    <source>
        <dbReference type="ARBA" id="ARBA00022553"/>
    </source>
</evidence>
<evidence type="ECO:0000256" key="19">
    <source>
        <dbReference type="SAM" id="Phobius"/>
    </source>
</evidence>
<dbReference type="CDD" id="cd17398">
    <property type="entry name" value="MFS_FLVCR_like"/>
    <property type="match status" value="1"/>
</dbReference>
<evidence type="ECO:0000313" key="22">
    <source>
        <dbReference type="Proteomes" id="UP000749559"/>
    </source>
</evidence>
<dbReference type="GO" id="GO:0031966">
    <property type="term" value="C:mitochondrial membrane"/>
    <property type="evidence" value="ECO:0007669"/>
    <property type="project" value="UniProtKB-ARBA"/>
</dbReference>
<dbReference type="Pfam" id="PF07690">
    <property type="entry name" value="MFS_1"/>
    <property type="match status" value="1"/>
</dbReference>
<feature type="domain" description="Major facilitator superfamily (MFS) profile" evidence="20">
    <location>
        <begin position="128"/>
        <end position="537"/>
    </location>
</feature>
<evidence type="ECO:0000256" key="3">
    <source>
        <dbReference type="ARBA" id="ARBA00022475"/>
    </source>
</evidence>
<gene>
    <name evidence="21" type="ORF">OFUS_LOCUS24103</name>
</gene>
<evidence type="ECO:0000313" key="21">
    <source>
        <dbReference type="EMBL" id="CAH1800177.1"/>
    </source>
</evidence>
<dbReference type="EMBL" id="CAIIXF020000011">
    <property type="protein sequence ID" value="CAH1800177.1"/>
    <property type="molecule type" value="Genomic_DNA"/>
</dbReference>
<comment type="similarity">
    <text evidence="14">Belongs to the major facilitator superfamily. Feline leukemia virus subgroup C receptor (TC 2.A.1.28.1) family.</text>
</comment>
<dbReference type="PROSITE" id="PS50850">
    <property type="entry name" value="MFS"/>
    <property type="match status" value="1"/>
</dbReference>
<feature type="transmembrane region" description="Helical" evidence="19">
    <location>
        <begin position="424"/>
        <end position="441"/>
    </location>
</feature>
<name>A0A8S4Q1Y4_OWEFU</name>
<feature type="region of interest" description="Disordered" evidence="18">
    <location>
        <begin position="32"/>
        <end position="80"/>
    </location>
</feature>
<comment type="function">
    <text evidence="15">Uniporter that mediates the transport of extracellular choline and ethanolamine into cells, thereby playing a key role in phospholipid biosynthesis. Choline and ethanolamine are the precursors of phosphatidylcholine and phosphatidylethanolamine, respectively, the two most abundant phospholipids. Transport is not coupled with proton transport and is exclusively driven by the choline (or ethanolamine) gradient across the plasma membrane. Also acts as a heme b transporter that mediates heme efflux from the cytoplasm to the extracellular compartment.</text>
</comment>
<dbReference type="GO" id="GO:0005886">
    <property type="term" value="C:plasma membrane"/>
    <property type="evidence" value="ECO:0007669"/>
    <property type="project" value="UniProtKB-SubCell"/>
</dbReference>
<proteinExistence type="inferred from homology"/>
<dbReference type="OrthoDB" id="422206at2759"/>
<evidence type="ECO:0000256" key="12">
    <source>
        <dbReference type="ARBA" id="ARBA00036811"/>
    </source>
</evidence>
<evidence type="ECO:0000256" key="15">
    <source>
        <dbReference type="ARBA" id="ARBA00060240"/>
    </source>
</evidence>
<comment type="catalytic activity">
    <reaction evidence="11">
        <text>heme b(in) = heme b(out)</text>
        <dbReference type="Rhea" id="RHEA:75443"/>
        <dbReference type="ChEBI" id="CHEBI:60344"/>
    </reaction>
</comment>
<protein>
    <recommendedName>
        <fullName evidence="16">Choline/ethanolamine transporter FLVCR1</fullName>
    </recommendedName>
    <alternativeName>
        <fullName evidence="17">Heme transporter FLVCR1</fullName>
    </alternativeName>
</protein>
<comment type="catalytic activity">
    <reaction evidence="12">
        <text>choline(out) = choline(in)</text>
        <dbReference type="Rhea" id="RHEA:32751"/>
        <dbReference type="ChEBI" id="CHEBI:15354"/>
    </reaction>
</comment>
<dbReference type="SUPFAM" id="SSF103473">
    <property type="entry name" value="MFS general substrate transporter"/>
    <property type="match status" value="1"/>
</dbReference>
<evidence type="ECO:0000256" key="8">
    <source>
        <dbReference type="ARBA" id="ARBA00023136"/>
    </source>
</evidence>
<keyword evidence="2" id="KW-0813">Transport</keyword>
<dbReference type="InterPro" id="IPR036259">
    <property type="entry name" value="MFS_trans_sf"/>
</dbReference>
<comment type="catalytic activity">
    <reaction evidence="13">
        <text>ethanolamine(in) = ethanolamine(out)</text>
        <dbReference type="Rhea" id="RHEA:32747"/>
        <dbReference type="ChEBI" id="CHEBI:57603"/>
    </reaction>
</comment>
<keyword evidence="3" id="KW-1003">Cell membrane</keyword>
<evidence type="ECO:0000256" key="17">
    <source>
        <dbReference type="ARBA" id="ARBA00080886"/>
    </source>
</evidence>
<evidence type="ECO:0000256" key="1">
    <source>
        <dbReference type="ARBA" id="ARBA00004651"/>
    </source>
</evidence>
<organism evidence="21 22">
    <name type="scientific">Owenia fusiformis</name>
    <name type="common">Polychaete worm</name>
    <dbReference type="NCBI Taxonomy" id="6347"/>
    <lineage>
        <taxon>Eukaryota</taxon>
        <taxon>Metazoa</taxon>
        <taxon>Spiralia</taxon>
        <taxon>Lophotrochozoa</taxon>
        <taxon>Annelida</taxon>
        <taxon>Polychaeta</taxon>
        <taxon>Sedentaria</taxon>
        <taxon>Canalipalpata</taxon>
        <taxon>Sabellida</taxon>
        <taxon>Oweniida</taxon>
        <taxon>Oweniidae</taxon>
        <taxon>Owenia</taxon>
    </lineage>
</organism>
<evidence type="ECO:0000256" key="2">
    <source>
        <dbReference type="ARBA" id="ARBA00022448"/>
    </source>
</evidence>
<evidence type="ECO:0000259" key="20">
    <source>
        <dbReference type="PROSITE" id="PS50850"/>
    </source>
</evidence>
<evidence type="ECO:0000256" key="6">
    <source>
        <dbReference type="ARBA" id="ARBA00022989"/>
    </source>
</evidence>
<dbReference type="InterPro" id="IPR011701">
    <property type="entry name" value="MFS"/>
</dbReference>
<dbReference type="InterPro" id="IPR049680">
    <property type="entry name" value="FLVCR1-2_SLC49-like"/>
</dbReference>
<dbReference type="PANTHER" id="PTHR10924:SF4">
    <property type="entry name" value="GH15861P"/>
    <property type="match status" value="1"/>
</dbReference>
<keyword evidence="10" id="KW-0325">Glycoprotein</keyword>
<evidence type="ECO:0000256" key="10">
    <source>
        <dbReference type="ARBA" id="ARBA00023180"/>
    </source>
</evidence>
<comment type="caution">
    <text evidence="21">The sequence shown here is derived from an EMBL/GenBank/DDBJ whole genome shotgun (WGS) entry which is preliminary data.</text>
</comment>
<evidence type="ECO:0000256" key="16">
    <source>
        <dbReference type="ARBA" id="ARBA00068050"/>
    </source>
</evidence>
<keyword evidence="9" id="KW-0675">Receptor</keyword>
<keyword evidence="5 19" id="KW-0812">Transmembrane</keyword>
<feature type="compositionally biased region" description="Polar residues" evidence="18">
    <location>
        <begin position="52"/>
        <end position="68"/>
    </location>
</feature>
<feature type="transmembrane region" description="Helical" evidence="19">
    <location>
        <begin position="298"/>
        <end position="318"/>
    </location>
</feature>
<dbReference type="AlphaFoldDB" id="A0A8S4Q1Y4"/>
<feature type="transmembrane region" description="Helical" evidence="19">
    <location>
        <begin position="355"/>
        <end position="372"/>
    </location>
</feature>
<feature type="transmembrane region" description="Helical" evidence="19">
    <location>
        <begin position="486"/>
        <end position="506"/>
    </location>
</feature>
<comment type="subcellular location">
    <subcellularLocation>
        <location evidence="1">Cell membrane</location>
        <topology evidence="1">Multi-pass membrane protein</topology>
    </subcellularLocation>
</comment>
<keyword evidence="8 19" id="KW-0472">Membrane</keyword>
<feature type="transmembrane region" description="Helical" evidence="19">
    <location>
        <begin position="198"/>
        <end position="219"/>
    </location>
</feature>
<dbReference type="Proteomes" id="UP000749559">
    <property type="component" value="Unassembled WGS sequence"/>
</dbReference>
<dbReference type="Gene3D" id="1.20.1250.20">
    <property type="entry name" value="MFS general substrate transporter like domains"/>
    <property type="match status" value="2"/>
</dbReference>
<dbReference type="GO" id="GO:0043249">
    <property type="term" value="P:erythrocyte maturation"/>
    <property type="evidence" value="ECO:0007669"/>
    <property type="project" value="UniProtKB-KW"/>
</dbReference>
<dbReference type="GO" id="GO:0006783">
    <property type="term" value="P:heme biosynthetic process"/>
    <property type="evidence" value="ECO:0007669"/>
    <property type="project" value="UniProtKB-ARBA"/>
</dbReference>
<dbReference type="GO" id="GO:0020037">
    <property type="term" value="F:heme binding"/>
    <property type="evidence" value="ECO:0007669"/>
    <property type="project" value="TreeGrafter"/>
</dbReference>
<keyword evidence="7" id="KW-0265">Erythrocyte maturation</keyword>
<evidence type="ECO:0000256" key="14">
    <source>
        <dbReference type="ARBA" id="ARBA00046338"/>
    </source>
</evidence>
<evidence type="ECO:0000256" key="9">
    <source>
        <dbReference type="ARBA" id="ARBA00023170"/>
    </source>
</evidence>
<feature type="transmembrane region" description="Helical" evidence="19">
    <location>
        <begin position="167"/>
        <end position="191"/>
    </location>
</feature>
<feature type="transmembrane region" description="Helical" evidence="19">
    <location>
        <begin position="392"/>
        <end position="412"/>
    </location>
</feature>
<accession>A0A8S4Q1Y4</accession>
<evidence type="ECO:0000256" key="13">
    <source>
        <dbReference type="ARBA" id="ARBA00045087"/>
    </source>
</evidence>
<evidence type="ECO:0000256" key="11">
    <source>
        <dbReference type="ARBA" id="ARBA00035075"/>
    </source>
</evidence>
<dbReference type="FunFam" id="1.20.1250.20:FF:000184">
    <property type="entry name" value="Feline leukemia virus subgroup C receptor-related protein 1"/>
    <property type="match status" value="1"/>
</dbReference>
<dbReference type="PANTHER" id="PTHR10924">
    <property type="entry name" value="MAJOR FACILITATOR SUPERFAMILY PROTEIN-RELATED"/>
    <property type="match status" value="1"/>
</dbReference>
<dbReference type="InterPro" id="IPR020846">
    <property type="entry name" value="MFS_dom"/>
</dbReference>
<evidence type="ECO:0000256" key="18">
    <source>
        <dbReference type="SAM" id="MobiDB-lite"/>
    </source>
</evidence>
<feature type="transmembrane region" description="Helical" evidence="19">
    <location>
        <begin position="512"/>
        <end position="532"/>
    </location>
</feature>
<feature type="transmembrane region" description="Helical" evidence="19">
    <location>
        <begin position="126"/>
        <end position="147"/>
    </location>
</feature>
<keyword evidence="22" id="KW-1185">Reference proteome</keyword>
<dbReference type="GO" id="GO:0015232">
    <property type="term" value="F:heme transmembrane transporter activity"/>
    <property type="evidence" value="ECO:0007669"/>
    <property type="project" value="UniProtKB-ARBA"/>
</dbReference>
<sequence>MAAMEQKTKKCFLRINIKLSCDSYKLHHQVEVGEDSSMGNSQPGLKRRNTDQRQLTAQDSFISNTSNGEYKPPNGAGNGDAIHEANGKAPTVTFVGDNENEALANEGEESEVVIETRLYIRRWFQLLLFASYSACSAFQWIYLNIIGNITKRYYNESLPADEYQQQVAIDWLSMIYMASYIPFIFPATWLLTRKGLRWSGIIATFLNALGASIKCFAVNPHRFGVLMAGQTCSAIAQSFILEVPPRLAALWFGPNEVSTATAIGVFGNQFGCALGFLLPPEIVIDDPDKDVVGRRLGYMLYSTAGLAVLQCILVILLFKEKPEYPPSQAQSVAAITTDSDDFTGSLKRLLKNPGFILLTLSYGLNTGSYYAIGTVLNSIILEHFPEEITNAGRIGLTLVLAGLLGSVIAGIWLDKTKWFKATTVGIYVLSVAGMLAFSLTLMLNQIWIVFVCAFILGFFMTGYLPVGFEFAAEITYPEPESTSSGLLNASAQTFGIILTFTLSALVLKSGAITGNMTLVGALVLGTIMTAIIKPDLRRQRAGEVELEENTMIKLDPGKEYIVDKESQI</sequence>
<keyword evidence="4" id="KW-0597">Phosphoprotein</keyword>
<evidence type="ECO:0000256" key="7">
    <source>
        <dbReference type="ARBA" id="ARBA00023057"/>
    </source>
</evidence>
<dbReference type="GO" id="GO:0097037">
    <property type="term" value="P:heme export"/>
    <property type="evidence" value="ECO:0007669"/>
    <property type="project" value="TreeGrafter"/>
</dbReference>